<evidence type="ECO:0000313" key="3">
    <source>
        <dbReference type="EMBL" id="SFG99376.1"/>
    </source>
</evidence>
<organism evidence="3 4">
    <name type="scientific">Desulfotruncus arcticus DSM 17038</name>
    <dbReference type="NCBI Taxonomy" id="1121424"/>
    <lineage>
        <taxon>Bacteria</taxon>
        <taxon>Bacillati</taxon>
        <taxon>Bacillota</taxon>
        <taxon>Clostridia</taxon>
        <taxon>Eubacteriales</taxon>
        <taxon>Desulfallaceae</taxon>
        <taxon>Desulfotruncus</taxon>
    </lineage>
</organism>
<keyword evidence="4" id="KW-1185">Reference proteome</keyword>
<gene>
    <name evidence="3" type="ORF">SAMN05660649_03441</name>
</gene>
<dbReference type="EMBL" id="FOOX01000013">
    <property type="protein sequence ID" value="SFG99376.1"/>
    <property type="molecule type" value="Genomic_DNA"/>
</dbReference>
<evidence type="ECO:0000259" key="2">
    <source>
        <dbReference type="PROSITE" id="PS50846"/>
    </source>
</evidence>
<dbReference type="AlphaFoldDB" id="A0A1I2WGC6"/>
<dbReference type="Pfam" id="PF00403">
    <property type="entry name" value="HMA"/>
    <property type="match status" value="1"/>
</dbReference>
<dbReference type="STRING" id="341036.SAMN05660649_03441"/>
<dbReference type="Proteomes" id="UP000199337">
    <property type="component" value="Unassembled WGS sequence"/>
</dbReference>
<dbReference type="CDD" id="cd00371">
    <property type="entry name" value="HMA"/>
    <property type="match status" value="1"/>
</dbReference>
<dbReference type="InterPro" id="IPR006121">
    <property type="entry name" value="HMA_dom"/>
</dbReference>
<evidence type="ECO:0000256" key="1">
    <source>
        <dbReference type="SAM" id="MobiDB-lite"/>
    </source>
</evidence>
<dbReference type="InterPro" id="IPR036163">
    <property type="entry name" value="HMA_dom_sf"/>
</dbReference>
<reference evidence="4" key="1">
    <citation type="submission" date="2016-10" db="EMBL/GenBank/DDBJ databases">
        <authorList>
            <person name="Varghese N."/>
            <person name="Submissions S."/>
        </authorList>
    </citation>
    <scope>NUCLEOTIDE SEQUENCE [LARGE SCALE GENOMIC DNA]</scope>
    <source>
        <strain evidence="4">DSM 17038</strain>
    </source>
</reference>
<dbReference type="GO" id="GO:0046872">
    <property type="term" value="F:metal ion binding"/>
    <property type="evidence" value="ECO:0007669"/>
    <property type="project" value="InterPro"/>
</dbReference>
<evidence type="ECO:0000313" key="4">
    <source>
        <dbReference type="Proteomes" id="UP000199337"/>
    </source>
</evidence>
<dbReference type="Gene3D" id="3.30.70.100">
    <property type="match status" value="1"/>
</dbReference>
<feature type="domain" description="HMA" evidence="2">
    <location>
        <begin position="8"/>
        <end position="74"/>
    </location>
</feature>
<feature type="compositionally biased region" description="Polar residues" evidence="1">
    <location>
        <begin position="1"/>
        <end position="12"/>
    </location>
</feature>
<name>A0A1I2WGC6_9FIRM</name>
<proteinExistence type="predicted"/>
<dbReference type="RefSeq" id="WP_238456510.1">
    <property type="nucleotide sequence ID" value="NZ_FOOX01000013.1"/>
</dbReference>
<dbReference type="SUPFAM" id="SSF55008">
    <property type="entry name" value="HMA, heavy metal-associated domain"/>
    <property type="match status" value="1"/>
</dbReference>
<protein>
    <submittedName>
        <fullName evidence="3">Copper chaperone CopZ</fullName>
    </submittedName>
</protein>
<feature type="region of interest" description="Disordered" evidence="1">
    <location>
        <begin position="1"/>
        <end position="22"/>
    </location>
</feature>
<dbReference type="PROSITE" id="PS50846">
    <property type="entry name" value="HMA_2"/>
    <property type="match status" value="1"/>
</dbReference>
<accession>A0A1I2WGC6</accession>
<sequence>MVEAKNSVSMSTRVGGLSDEGGKKEIEHNLMQVDGVQDVQVSLDEKKVTVNFDQTVISNDYILRTLNSLGYSPYIEY</sequence>